<dbReference type="SUPFAM" id="SSF75169">
    <property type="entry name" value="DsrEFH-like"/>
    <property type="match status" value="1"/>
</dbReference>
<reference evidence="5 6" key="1">
    <citation type="journal article" date="2011" name="Int. J. Syst. Evol. Microbiol.">
        <title>Zhongshania antarctica gen. nov., sp. nov. and Zhongshania guokunii sp. nov., gammaproteobacteria respectively isolated from coastal attached (fast) ice and surface seawater of the Antarctic.</title>
        <authorList>
            <person name="Li H.J."/>
            <person name="Zhang X.Y."/>
            <person name="Chen C.X."/>
            <person name="Zhang Y.J."/>
            <person name="Gao Z.M."/>
            <person name="Yu Y."/>
            <person name="Chen X.L."/>
            <person name="Chen B."/>
            <person name="Zhang Y.Z."/>
        </authorList>
    </citation>
    <scope>NUCLEOTIDE SEQUENCE [LARGE SCALE GENOMIC DNA]</scope>
    <source>
        <strain evidence="5 6">ZS6-22T</strain>
    </source>
</reference>
<accession>A0ABV3UA37</accession>
<dbReference type="PANTHER" id="PTHR34874:SF3">
    <property type="entry name" value="SULFURTRANSFERASE TUSD"/>
    <property type="match status" value="1"/>
</dbReference>
<dbReference type="Gene3D" id="3.40.1260.10">
    <property type="entry name" value="DsrEFH-like"/>
    <property type="match status" value="1"/>
</dbReference>
<keyword evidence="4" id="KW-0808">Transferase</keyword>
<evidence type="ECO:0000313" key="6">
    <source>
        <dbReference type="Proteomes" id="UP001557485"/>
    </source>
</evidence>
<dbReference type="Proteomes" id="UP001557485">
    <property type="component" value="Unassembled WGS sequence"/>
</dbReference>
<dbReference type="RefSeq" id="WP_368383113.1">
    <property type="nucleotide sequence ID" value="NZ_JBFRYA010000022.1"/>
</dbReference>
<evidence type="ECO:0000313" key="5">
    <source>
        <dbReference type="EMBL" id="MEX1670816.1"/>
    </source>
</evidence>
<comment type="caution">
    <text evidence="5">The sequence shown here is derived from an EMBL/GenBank/DDBJ whole genome shotgun (WGS) entry which is preliminary data.</text>
</comment>
<organism evidence="5 6">
    <name type="scientific">Zhongshania guokunii</name>
    <dbReference type="NCBI Taxonomy" id="641783"/>
    <lineage>
        <taxon>Bacteria</taxon>
        <taxon>Pseudomonadati</taxon>
        <taxon>Pseudomonadota</taxon>
        <taxon>Gammaproteobacteria</taxon>
        <taxon>Cellvibrionales</taxon>
        <taxon>Spongiibacteraceae</taxon>
        <taxon>Zhongshania</taxon>
    </lineage>
</organism>
<protein>
    <submittedName>
        <fullName evidence="5">Sulfurtransferase complex subunit TusD</fullName>
    </submittedName>
</protein>
<keyword evidence="3" id="KW-0963">Cytoplasm</keyword>
<dbReference type="EMBL" id="JBFRYA010000022">
    <property type="protein sequence ID" value="MEX1670816.1"/>
    <property type="molecule type" value="Genomic_DNA"/>
</dbReference>
<evidence type="ECO:0000256" key="2">
    <source>
        <dbReference type="ARBA" id="ARBA00007067"/>
    </source>
</evidence>
<dbReference type="NCBIfam" id="TIGR03012">
    <property type="entry name" value="sulf_tusD_dsrE"/>
    <property type="match status" value="1"/>
</dbReference>
<proteinExistence type="inferred from homology"/>
<dbReference type="Pfam" id="PF02635">
    <property type="entry name" value="DsrE"/>
    <property type="match status" value="1"/>
</dbReference>
<evidence type="ECO:0000256" key="3">
    <source>
        <dbReference type="ARBA" id="ARBA00022490"/>
    </source>
</evidence>
<comment type="subcellular location">
    <subcellularLocation>
        <location evidence="1">Cytoplasm</location>
    </subcellularLocation>
</comment>
<dbReference type="InterPro" id="IPR027396">
    <property type="entry name" value="DsrEFH-like"/>
</dbReference>
<name>A0ABV3UA37_9GAMM</name>
<dbReference type="InterPro" id="IPR017463">
    <property type="entry name" value="Sulphur_relay_TusD/DsrE"/>
</dbReference>
<comment type="similarity">
    <text evidence="2">Belongs to the DsrE/TusD family.</text>
</comment>
<evidence type="ECO:0000256" key="4">
    <source>
        <dbReference type="ARBA" id="ARBA00022679"/>
    </source>
</evidence>
<dbReference type="NCBIfam" id="NF001237">
    <property type="entry name" value="PRK00207.1"/>
    <property type="match status" value="1"/>
</dbReference>
<dbReference type="InterPro" id="IPR003787">
    <property type="entry name" value="Sulphur_relay_DsrE/F-like"/>
</dbReference>
<dbReference type="PANTHER" id="PTHR34874">
    <property type="entry name" value="PROTEIN YCHN"/>
    <property type="match status" value="1"/>
</dbReference>
<sequence>MSLSFALLVSGQPCTDQASLSALRFCKAALDSGHSVYRVFFFNDGVHCANRFITPPQDEISVPKQWQALQQEFAIDLVVCVSSALRRGIVDAKEAERYELGGHNMADGFTIGGLGQWVDACIQADRVVRFGSNTQ</sequence>
<evidence type="ECO:0000256" key="1">
    <source>
        <dbReference type="ARBA" id="ARBA00004496"/>
    </source>
</evidence>
<keyword evidence="6" id="KW-1185">Reference proteome</keyword>
<gene>
    <name evidence="5" type="primary">tusD</name>
    <name evidence="5" type="ORF">AB4876_18010</name>
</gene>